<evidence type="ECO:0000313" key="1">
    <source>
        <dbReference type="EMBL" id="CAH2098466.1"/>
    </source>
</evidence>
<dbReference type="Proteomes" id="UP001153954">
    <property type="component" value="Unassembled WGS sequence"/>
</dbReference>
<dbReference type="AlphaFoldDB" id="A0AAU9UKM7"/>
<accession>A0AAU9UKM7</accession>
<name>A0AAU9UKM7_EUPED</name>
<organism evidence="1 2">
    <name type="scientific">Euphydryas editha</name>
    <name type="common">Edith's checkerspot</name>
    <dbReference type="NCBI Taxonomy" id="104508"/>
    <lineage>
        <taxon>Eukaryota</taxon>
        <taxon>Metazoa</taxon>
        <taxon>Ecdysozoa</taxon>
        <taxon>Arthropoda</taxon>
        <taxon>Hexapoda</taxon>
        <taxon>Insecta</taxon>
        <taxon>Pterygota</taxon>
        <taxon>Neoptera</taxon>
        <taxon>Endopterygota</taxon>
        <taxon>Lepidoptera</taxon>
        <taxon>Glossata</taxon>
        <taxon>Ditrysia</taxon>
        <taxon>Papilionoidea</taxon>
        <taxon>Nymphalidae</taxon>
        <taxon>Nymphalinae</taxon>
        <taxon>Euphydryas</taxon>
    </lineage>
</organism>
<proteinExistence type="predicted"/>
<keyword evidence="2" id="KW-1185">Reference proteome</keyword>
<evidence type="ECO:0000313" key="2">
    <source>
        <dbReference type="Proteomes" id="UP001153954"/>
    </source>
</evidence>
<reference evidence="1" key="1">
    <citation type="submission" date="2022-03" db="EMBL/GenBank/DDBJ databases">
        <authorList>
            <person name="Tunstrom K."/>
        </authorList>
    </citation>
    <scope>NUCLEOTIDE SEQUENCE</scope>
</reference>
<protein>
    <submittedName>
        <fullName evidence="1">Uncharacterized protein</fullName>
    </submittedName>
</protein>
<dbReference type="EMBL" id="CAKOGL010000019">
    <property type="protein sequence ID" value="CAH2098466.1"/>
    <property type="molecule type" value="Genomic_DNA"/>
</dbReference>
<comment type="caution">
    <text evidence="1">The sequence shown here is derived from an EMBL/GenBank/DDBJ whole genome shotgun (WGS) entry which is preliminary data.</text>
</comment>
<sequence length="99" mass="11343">MLFKYNTLKRCLRLIVGAPRYVRNRVTPRHQDAYHGGICASLGVHYIRWPAVVRPRFTGLLRFTRDSQEVVLCLVSLCCRRSPDLRRASRDDGNDAGNA</sequence>
<gene>
    <name evidence="1" type="ORF">EEDITHA_LOCUS13576</name>
</gene>